<comment type="caution">
    <text evidence="4">The sequence shown here is derived from an EMBL/GenBank/DDBJ whole genome shotgun (WGS) entry which is preliminary data.</text>
</comment>
<dbReference type="PANTHER" id="PTHR11461:SF211">
    <property type="entry name" value="GH10112P-RELATED"/>
    <property type="match status" value="1"/>
</dbReference>
<dbReference type="AlphaFoldDB" id="A0AAV8ZWP2"/>
<name>A0AAV8ZWP2_9CUCU</name>
<keyword evidence="5" id="KW-1185">Reference proteome</keyword>
<comment type="similarity">
    <text evidence="1 2">Belongs to the serpin family.</text>
</comment>
<evidence type="ECO:0000313" key="4">
    <source>
        <dbReference type="EMBL" id="KAJ8972550.1"/>
    </source>
</evidence>
<accession>A0AAV8ZWP2</accession>
<evidence type="ECO:0000256" key="1">
    <source>
        <dbReference type="ARBA" id="ARBA00009500"/>
    </source>
</evidence>
<dbReference type="Gene3D" id="2.30.39.10">
    <property type="entry name" value="Alpha-1-antitrypsin, domain 1"/>
    <property type="match status" value="1"/>
</dbReference>
<dbReference type="GO" id="GO:0005615">
    <property type="term" value="C:extracellular space"/>
    <property type="evidence" value="ECO:0007669"/>
    <property type="project" value="InterPro"/>
</dbReference>
<dbReference type="Gene3D" id="6.20.40.10">
    <property type="match status" value="1"/>
</dbReference>
<organism evidence="4 5">
    <name type="scientific">Rhamnusium bicolor</name>
    <dbReference type="NCBI Taxonomy" id="1586634"/>
    <lineage>
        <taxon>Eukaryota</taxon>
        <taxon>Metazoa</taxon>
        <taxon>Ecdysozoa</taxon>
        <taxon>Arthropoda</taxon>
        <taxon>Hexapoda</taxon>
        <taxon>Insecta</taxon>
        <taxon>Pterygota</taxon>
        <taxon>Neoptera</taxon>
        <taxon>Endopterygota</taxon>
        <taxon>Coleoptera</taxon>
        <taxon>Polyphaga</taxon>
        <taxon>Cucujiformia</taxon>
        <taxon>Chrysomeloidea</taxon>
        <taxon>Cerambycidae</taxon>
        <taxon>Lepturinae</taxon>
        <taxon>Rhagiini</taxon>
        <taxon>Rhamnusium</taxon>
    </lineage>
</organism>
<evidence type="ECO:0000256" key="2">
    <source>
        <dbReference type="RuleBase" id="RU000411"/>
    </source>
</evidence>
<reference evidence="4" key="1">
    <citation type="journal article" date="2023" name="Insect Mol. Biol.">
        <title>Genome sequencing provides insights into the evolution of gene families encoding plant cell wall-degrading enzymes in longhorned beetles.</title>
        <authorList>
            <person name="Shin N.R."/>
            <person name="Okamura Y."/>
            <person name="Kirsch R."/>
            <person name="Pauchet Y."/>
        </authorList>
    </citation>
    <scope>NUCLEOTIDE SEQUENCE</scope>
    <source>
        <strain evidence="4">RBIC_L_NR</strain>
    </source>
</reference>
<dbReference type="PANTHER" id="PTHR11461">
    <property type="entry name" value="SERINE PROTEASE INHIBITOR, SERPIN"/>
    <property type="match status" value="1"/>
</dbReference>
<dbReference type="InterPro" id="IPR042185">
    <property type="entry name" value="Serpin_sf_2"/>
</dbReference>
<gene>
    <name evidence="4" type="ORF">NQ314_000137</name>
</gene>
<dbReference type="Proteomes" id="UP001162156">
    <property type="component" value="Unassembled WGS sequence"/>
</dbReference>
<dbReference type="InterPro" id="IPR036186">
    <property type="entry name" value="Serpin_sf"/>
</dbReference>
<evidence type="ECO:0000259" key="3">
    <source>
        <dbReference type="SMART" id="SM00093"/>
    </source>
</evidence>
<protein>
    <recommendedName>
        <fullName evidence="3">Serpin domain-containing protein</fullName>
    </recommendedName>
</protein>
<dbReference type="EMBL" id="JANEYF010000040">
    <property type="protein sequence ID" value="KAJ8972550.1"/>
    <property type="molecule type" value="Genomic_DNA"/>
</dbReference>
<dbReference type="InterPro" id="IPR023796">
    <property type="entry name" value="Serpin_dom"/>
</dbReference>
<dbReference type="GO" id="GO:0004867">
    <property type="term" value="F:serine-type endopeptidase inhibitor activity"/>
    <property type="evidence" value="ECO:0007669"/>
    <property type="project" value="InterPro"/>
</dbReference>
<feature type="domain" description="Serpin" evidence="3">
    <location>
        <begin position="1"/>
        <end position="252"/>
    </location>
</feature>
<dbReference type="Pfam" id="PF00079">
    <property type="entry name" value="Serpin"/>
    <property type="match status" value="1"/>
</dbReference>
<evidence type="ECO:0000313" key="5">
    <source>
        <dbReference type="Proteomes" id="UP001162156"/>
    </source>
</evidence>
<dbReference type="InterPro" id="IPR000215">
    <property type="entry name" value="Serpin_fam"/>
</dbReference>
<proteinExistence type="inferred from homology"/>
<sequence length="255" mass="28827">MTSPPDPSTSALFLNSIYFLAEWKTPFSDELNTDGAFYTNENETVNTTYMLGLLDNIPYVEAKDYRLICLPYKNNDLGMYIIYPNENNPYKYNLKEFSEKLDPSELLDTITKTKLRSVVVQIPKLSLSNKLTLLEPLQKYAEFKKTNLNIKDGNFIDNIANNIQNFKNFTPQATSDIFLTGAAKNANFRISNIVQQMVFSINEKGTEAAAVTSGLTDNMGGSKTMVITRPFAFFIRHEATLATIFWGTIMDPSQN</sequence>
<dbReference type="SUPFAM" id="SSF56574">
    <property type="entry name" value="Serpins"/>
    <property type="match status" value="1"/>
</dbReference>
<dbReference type="SMART" id="SM00093">
    <property type="entry name" value="SERPIN"/>
    <property type="match status" value="1"/>
</dbReference>